<dbReference type="Pfam" id="PF20516">
    <property type="entry name" value="PDDEXK_12"/>
    <property type="match status" value="1"/>
</dbReference>
<evidence type="ECO:0000313" key="2">
    <source>
        <dbReference type="EMBL" id="KLU91730.1"/>
    </source>
</evidence>
<dbReference type="STRING" id="644358.A0A0C4ED85"/>
<name>A0A0C4ED85_MAGP6</name>
<dbReference type="eggNOG" id="ENOG502SSXD">
    <property type="taxonomic scope" value="Eukaryota"/>
</dbReference>
<organism evidence="3 4">
    <name type="scientific">Magnaporthiopsis poae (strain ATCC 64411 / 73-15)</name>
    <name type="common">Kentucky bluegrass fungus</name>
    <name type="synonym">Magnaporthe poae</name>
    <dbReference type="NCBI Taxonomy" id="644358"/>
    <lineage>
        <taxon>Eukaryota</taxon>
        <taxon>Fungi</taxon>
        <taxon>Dikarya</taxon>
        <taxon>Ascomycota</taxon>
        <taxon>Pezizomycotina</taxon>
        <taxon>Sordariomycetes</taxon>
        <taxon>Sordariomycetidae</taxon>
        <taxon>Magnaporthales</taxon>
        <taxon>Magnaporthaceae</taxon>
        <taxon>Magnaporthiopsis</taxon>
    </lineage>
</organism>
<dbReference type="InterPro" id="IPR046797">
    <property type="entry name" value="PDDEXK_12"/>
</dbReference>
<dbReference type="EMBL" id="ADBL01002640">
    <property type="status" value="NOT_ANNOTATED_CDS"/>
    <property type="molecule type" value="Genomic_DNA"/>
</dbReference>
<evidence type="ECO:0000313" key="3">
    <source>
        <dbReference type="EnsemblFungi" id="MAPG_10679T0"/>
    </source>
</evidence>
<protein>
    <recommendedName>
        <fullName evidence="1">PD-(D/E)XK nuclease-like domain-containing protein</fullName>
    </recommendedName>
</protein>
<reference evidence="3" key="5">
    <citation type="submission" date="2015-06" db="UniProtKB">
        <authorList>
            <consortium name="EnsemblFungi"/>
        </authorList>
    </citation>
    <scope>IDENTIFICATION</scope>
    <source>
        <strain evidence="3">ATCC 64411</strain>
    </source>
</reference>
<dbReference type="AlphaFoldDB" id="A0A0C4ED85"/>
<gene>
    <name evidence="2" type="ORF">MAPG_10679</name>
</gene>
<evidence type="ECO:0000313" key="4">
    <source>
        <dbReference type="Proteomes" id="UP000011715"/>
    </source>
</evidence>
<proteinExistence type="predicted"/>
<feature type="domain" description="PD-(D/E)XK nuclease-like" evidence="1">
    <location>
        <begin position="2"/>
        <end position="117"/>
    </location>
</feature>
<dbReference type="OMA" id="IKIEMIG"/>
<reference evidence="2" key="2">
    <citation type="submission" date="2010-05" db="EMBL/GenBank/DDBJ databases">
        <title>The Genome Sequence of Magnaporthe poae strain ATCC 64411.</title>
        <authorList>
            <consortium name="The Broad Institute Genome Sequencing Platform"/>
            <consortium name="Broad Institute Genome Sequencing Center for Infectious Disease"/>
            <person name="Ma L.-J."/>
            <person name="Dead R."/>
            <person name="Young S."/>
            <person name="Zeng Q."/>
            <person name="Koehrsen M."/>
            <person name="Alvarado L."/>
            <person name="Berlin A."/>
            <person name="Chapman S.B."/>
            <person name="Chen Z."/>
            <person name="Freedman E."/>
            <person name="Gellesch M."/>
            <person name="Goldberg J."/>
            <person name="Griggs A."/>
            <person name="Gujja S."/>
            <person name="Heilman E.R."/>
            <person name="Heiman D."/>
            <person name="Hepburn T."/>
            <person name="Howarth C."/>
            <person name="Jen D."/>
            <person name="Larson L."/>
            <person name="Mehta T."/>
            <person name="Neiman D."/>
            <person name="Pearson M."/>
            <person name="Roberts A."/>
            <person name="Saif S."/>
            <person name="Shea T."/>
            <person name="Shenoy N."/>
            <person name="Sisk P."/>
            <person name="Stolte C."/>
            <person name="Sykes S."/>
            <person name="Walk T."/>
            <person name="White J."/>
            <person name="Yandava C."/>
            <person name="Haas B."/>
            <person name="Nusbaum C."/>
            <person name="Birren B."/>
        </authorList>
    </citation>
    <scope>NUCLEOTIDE SEQUENCE</scope>
    <source>
        <strain evidence="2">ATCC 64411</strain>
    </source>
</reference>
<dbReference type="EMBL" id="GL876978">
    <property type="protein sequence ID" value="KLU91730.1"/>
    <property type="molecule type" value="Genomic_DNA"/>
</dbReference>
<sequence>MYEPLALKPIGVSVCVENKAKDDSDDDDGSVRLAVWTAAWHRRISELLPHVVSRGGIMTLPLLVCNGHAWSLYFACDRGIKIEMIGPISLGGTYSLSSTYALFAALQELCRWVGGPFREWLGTALKEESTDSGSW</sequence>
<reference evidence="3" key="4">
    <citation type="journal article" date="2015" name="G3 (Bethesda)">
        <title>Genome sequences of three phytopathogenic species of the Magnaporthaceae family of fungi.</title>
        <authorList>
            <person name="Okagaki L.H."/>
            <person name="Nunes C.C."/>
            <person name="Sailsbery J."/>
            <person name="Clay B."/>
            <person name="Brown D."/>
            <person name="John T."/>
            <person name="Oh Y."/>
            <person name="Young N."/>
            <person name="Fitzgerald M."/>
            <person name="Haas B.J."/>
            <person name="Zeng Q."/>
            <person name="Young S."/>
            <person name="Adiconis X."/>
            <person name="Fan L."/>
            <person name="Levin J.Z."/>
            <person name="Mitchell T.K."/>
            <person name="Okubara P.A."/>
            <person name="Farman M.L."/>
            <person name="Kohn L.M."/>
            <person name="Birren B."/>
            <person name="Ma L.-J."/>
            <person name="Dean R.A."/>
        </authorList>
    </citation>
    <scope>NUCLEOTIDE SEQUENCE</scope>
    <source>
        <strain evidence="3">ATCC 64411 / 73-15</strain>
    </source>
</reference>
<dbReference type="Proteomes" id="UP000011715">
    <property type="component" value="Unassembled WGS sequence"/>
</dbReference>
<accession>A0A0C4ED85</accession>
<dbReference type="VEuPathDB" id="FungiDB:MAPG_10679"/>
<reference evidence="2" key="3">
    <citation type="submission" date="2011-03" db="EMBL/GenBank/DDBJ databases">
        <title>Annotation of Magnaporthe poae ATCC 64411.</title>
        <authorList>
            <person name="Ma L.-J."/>
            <person name="Dead R."/>
            <person name="Young S.K."/>
            <person name="Zeng Q."/>
            <person name="Gargeya S."/>
            <person name="Fitzgerald M."/>
            <person name="Haas B."/>
            <person name="Abouelleil A."/>
            <person name="Alvarado L."/>
            <person name="Arachchi H.M."/>
            <person name="Berlin A."/>
            <person name="Brown A."/>
            <person name="Chapman S.B."/>
            <person name="Chen Z."/>
            <person name="Dunbar C."/>
            <person name="Freedman E."/>
            <person name="Gearin G."/>
            <person name="Gellesch M."/>
            <person name="Goldberg J."/>
            <person name="Griggs A."/>
            <person name="Gujja S."/>
            <person name="Heiman D."/>
            <person name="Howarth C."/>
            <person name="Larson L."/>
            <person name="Lui A."/>
            <person name="MacDonald P.J.P."/>
            <person name="Mehta T."/>
            <person name="Montmayeur A."/>
            <person name="Murphy C."/>
            <person name="Neiman D."/>
            <person name="Pearson M."/>
            <person name="Priest M."/>
            <person name="Roberts A."/>
            <person name="Saif S."/>
            <person name="Shea T."/>
            <person name="Shenoy N."/>
            <person name="Sisk P."/>
            <person name="Stolte C."/>
            <person name="Sykes S."/>
            <person name="Yandava C."/>
            <person name="Wortman J."/>
            <person name="Nusbaum C."/>
            <person name="Birren B."/>
        </authorList>
    </citation>
    <scope>NUCLEOTIDE SEQUENCE</scope>
    <source>
        <strain evidence="2">ATCC 64411</strain>
    </source>
</reference>
<reference evidence="4" key="1">
    <citation type="submission" date="2010-05" db="EMBL/GenBank/DDBJ databases">
        <title>The genome sequence of Magnaporthe poae strain ATCC 64411.</title>
        <authorList>
            <person name="Ma L.-J."/>
            <person name="Dead R."/>
            <person name="Young S."/>
            <person name="Zeng Q."/>
            <person name="Koehrsen M."/>
            <person name="Alvarado L."/>
            <person name="Berlin A."/>
            <person name="Chapman S.B."/>
            <person name="Chen Z."/>
            <person name="Freedman E."/>
            <person name="Gellesch M."/>
            <person name="Goldberg J."/>
            <person name="Griggs A."/>
            <person name="Gujja S."/>
            <person name="Heilman E.R."/>
            <person name="Heiman D."/>
            <person name="Hepburn T."/>
            <person name="Howarth C."/>
            <person name="Jen D."/>
            <person name="Larson L."/>
            <person name="Mehta T."/>
            <person name="Neiman D."/>
            <person name="Pearson M."/>
            <person name="Roberts A."/>
            <person name="Saif S."/>
            <person name="Shea T."/>
            <person name="Shenoy N."/>
            <person name="Sisk P."/>
            <person name="Stolte C."/>
            <person name="Sykes S."/>
            <person name="Walk T."/>
            <person name="White J."/>
            <person name="Yandava C."/>
            <person name="Haas B."/>
            <person name="Nusbaum C."/>
            <person name="Birren B."/>
        </authorList>
    </citation>
    <scope>NUCLEOTIDE SEQUENCE [LARGE SCALE GENOMIC DNA]</scope>
    <source>
        <strain evidence="4">ATCC 64411 / 73-15</strain>
    </source>
</reference>
<keyword evidence="4" id="KW-1185">Reference proteome</keyword>
<dbReference type="OrthoDB" id="5244165at2759"/>
<evidence type="ECO:0000259" key="1">
    <source>
        <dbReference type="Pfam" id="PF20516"/>
    </source>
</evidence>
<dbReference type="EnsemblFungi" id="MAPG_10679T0">
    <property type="protein sequence ID" value="MAPG_10679T0"/>
    <property type="gene ID" value="MAPG_10679"/>
</dbReference>